<keyword evidence="7" id="KW-1133">Transmembrane helix</keyword>
<reference evidence="11" key="1">
    <citation type="submission" date="2013-03" db="EMBL/GenBank/DDBJ databases">
        <authorList>
            <person name="Jeffery W."/>
            <person name="Warren W."/>
            <person name="Wilson R.K."/>
        </authorList>
    </citation>
    <scope>NUCLEOTIDE SEQUENCE</scope>
    <source>
        <strain evidence="11">female</strain>
    </source>
</reference>
<keyword evidence="2 8" id="KW-0732">Signal</keyword>
<protein>
    <submittedName>
        <fullName evidence="10">CD276 antigen-like</fullName>
    </submittedName>
</protein>
<evidence type="ECO:0000256" key="2">
    <source>
        <dbReference type="ARBA" id="ARBA00022729"/>
    </source>
</evidence>
<dbReference type="InterPro" id="IPR036179">
    <property type="entry name" value="Ig-like_dom_sf"/>
</dbReference>
<dbReference type="Gene3D" id="2.60.40.10">
    <property type="entry name" value="Immunoglobulins"/>
    <property type="match status" value="2"/>
</dbReference>
<dbReference type="Bgee" id="ENSAMXG00000039916">
    <property type="expression patterns" value="Expressed in bone element and 1 other cell type or tissue"/>
</dbReference>
<organism evidence="10 11">
    <name type="scientific">Astyanax mexicanus</name>
    <name type="common">Blind cave fish</name>
    <name type="synonym">Astyanax fasciatus mexicanus</name>
    <dbReference type="NCBI Taxonomy" id="7994"/>
    <lineage>
        <taxon>Eukaryota</taxon>
        <taxon>Metazoa</taxon>
        <taxon>Chordata</taxon>
        <taxon>Craniata</taxon>
        <taxon>Vertebrata</taxon>
        <taxon>Euteleostomi</taxon>
        <taxon>Actinopterygii</taxon>
        <taxon>Neopterygii</taxon>
        <taxon>Teleostei</taxon>
        <taxon>Ostariophysi</taxon>
        <taxon>Characiformes</taxon>
        <taxon>Characoidei</taxon>
        <taxon>Acestrorhamphidae</taxon>
        <taxon>Acestrorhamphinae</taxon>
        <taxon>Astyanax</taxon>
    </lineage>
</organism>
<name>A0A3B1JZC2_ASTMX</name>
<dbReference type="InterPro" id="IPR013783">
    <property type="entry name" value="Ig-like_fold"/>
</dbReference>
<comment type="subcellular location">
    <subcellularLocation>
        <location evidence="1">Membrane</location>
    </subcellularLocation>
</comment>
<keyword evidence="5" id="KW-0325">Glycoprotein</keyword>
<dbReference type="Pfam" id="PF07686">
    <property type="entry name" value="V-set"/>
    <property type="match status" value="1"/>
</dbReference>
<keyword evidence="4" id="KW-1015">Disulfide bond</keyword>
<keyword evidence="3 7" id="KW-0472">Membrane</keyword>
<evidence type="ECO:0000256" key="4">
    <source>
        <dbReference type="ARBA" id="ARBA00023157"/>
    </source>
</evidence>
<evidence type="ECO:0000256" key="5">
    <source>
        <dbReference type="ARBA" id="ARBA00023180"/>
    </source>
</evidence>
<dbReference type="PANTHER" id="PTHR24100">
    <property type="entry name" value="BUTYROPHILIN"/>
    <property type="match status" value="1"/>
</dbReference>
<evidence type="ECO:0000313" key="11">
    <source>
        <dbReference type="Proteomes" id="UP000018467"/>
    </source>
</evidence>
<dbReference type="GO" id="GO:0050852">
    <property type="term" value="P:T cell receptor signaling pathway"/>
    <property type="evidence" value="ECO:0007669"/>
    <property type="project" value="TreeGrafter"/>
</dbReference>
<reference evidence="10" key="4">
    <citation type="submission" date="2025-09" db="UniProtKB">
        <authorList>
            <consortium name="Ensembl"/>
        </authorList>
    </citation>
    <scope>IDENTIFICATION</scope>
</reference>
<dbReference type="STRING" id="7994.ENSAMXP00000046719"/>
<dbReference type="PANTHER" id="PTHR24100:SF155">
    <property type="entry name" value="CD276 ANTIGEN"/>
    <property type="match status" value="1"/>
</dbReference>
<keyword evidence="6" id="KW-0393">Immunoglobulin domain</keyword>
<keyword evidence="7" id="KW-0812">Transmembrane</keyword>
<dbReference type="GO" id="GO:0005102">
    <property type="term" value="F:signaling receptor binding"/>
    <property type="evidence" value="ECO:0007669"/>
    <property type="project" value="TreeGrafter"/>
</dbReference>
<dbReference type="GeneTree" id="ENSGT00940000154641"/>
<dbReference type="GO" id="GO:0050863">
    <property type="term" value="P:regulation of T cell activation"/>
    <property type="evidence" value="ECO:0007669"/>
    <property type="project" value="UniProtKB-ARBA"/>
</dbReference>
<dbReference type="Ensembl" id="ENSAMXT00000036958.1">
    <property type="protein sequence ID" value="ENSAMXP00000046719.1"/>
    <property type="gene ID" value="ENSAMXG00000039916.1"/>
</dbReference>
<dbReference type="GO" id="GO:1903037">
    <property type="term" value="P:regulation of leukocyte cell-cell adhesion"/>
    <property type="evidence" value="ECO:0007669"/>
    <property type="project" value="UniProtKB-ARBA"/>
</dbReference>
<dbReference type="FunFam" id="2.60.40.10:FF:000142">
    <property type="entry name" value="V-set domain-containing T-cell activation inhibitor 1"/>
    <property type="match status" value="1"/>
</dbReference>
<feature type="signal peptide" evidence="8">
    <location>
        <begin position="1"/>
        <end position="18"/>
    </location>
</feature>
<reference evidence="11" key="2">
    <citation type="journal article" date="2014" name="Nat. Commun.">
        <title>The cavefish genome reveals candidate genes for eye loss.</title>
        <authorList>
            <person name="McGaugh S.E."/>
            <person name="Gross J.B."/>
            <person name="Aken B."/>
            <person name="Blin M."/>
            <person name="Borowsky R."/>
            <person name="Chalopin D."/>
            <person name="Hinaux H."/>
            <person name="Jeffery W.R."/>
            <person name="Keene A."/>
            <person name="Ma L."/>
            <person name="Minx P."/>
            <person name="Murphy D."/>
            <person name="O'Quin K.E."/>
            <person name="Retaux S."/>
            <person name="Rohner N."/>
            <person name="Searle S.M."/>
            <person name="Stahl B.A."/>
            <person name="Tabin C."/>
            <person name="Volff J.N."/>
            <person name="Yoshizawa M."/>
            <person name="Warren W.C."/>
        </authorList>
    </citation>
    <scope>NUCLEOTIDE SEQUENCE [LARGE SCALE GENOMIC DNA]</scope>
    <source>
        <strain evidence="11">female</strain>
    </source>
</reference>
<proteinExistence type="predicted"/>
<accession>A0A3B1JZC2</accession>
<feature type="domain" description="Ig-like" evidence="9">
    <location>
        <begin position="18"/>
        <end position="129"/>
    </location>
</feature>
<keyword evidence="11" id="KW-1185">Reference proteome</keyword>
<dbReference type="GO" id="GO:0001817">
    <property type="term" value="P:regulation of cytokine production"/>
    <property type="evidence" value="ECO:0007669"/>
    <property type="project" value="TreeGrafter"/>
</dbReference>
<dbReference type="InterPro" id="IPR007110">
    <property type="entry name" value="Ig-like_dom"/>
</dbReference>
<feature type="transmembrane region" description="Helical" evidence="7">
    <location>
        <begin position="239"/>
        <end position="260"/>
    </location>
</feature>
<evidence type="ECO:0000256" key="3">
    <source>
        <dbReference type="ARBA" id="ARBA00023136"/>
    </source>
</evidence>
<dbReference type="AlphaFoldDB" id="A0A3B1JZC2"/>
<dbReference type="InterPro" id="IPR050504">
    <property type="entry name" value="IgSF_BTN/MOG"/>
</dbReference>
<evidence type="ECO:0000256" key="8">
    <source>
        <dbReference type="SAM" id="SignalP"/>
    </source>
</evidence>
<dbReference type="GO" id="GO:0009897">
    <property type="term" value="C:external side of plasma membrane"/>
    <property type="evidence" value="ECO:0007669"/>
    <property type="project" value="TreeGrafter"/>
</dbReference>
<feature type="chain" id="PRO_5017403350" evidence="8">
    <location>
        <begin position="19"/>
        <end position="262"/>
    </location>
</feature>
<evidence type="ECO:0000256" key="7">
    <source>
        <dbReference type="SAM" id="Phobius"/>
    </source>
</evidence>
<dbReference type="InParanoid" id="A0A3B1JZC2"/>
<evidence type="ECO:0000259" key="9">
    <source>
        <dbReference type="PROSITE" id="PS50835"/>
    </source>
</evidence>
<sequence>MTIMFWILSGAIMLPVHPYQISSKESVIAAPGDDAILPCTFTAVDSQNITNLIINWQHQDKVVHSFYLGKDQLERQGQAYRERTHLFMKEVLKGNASLALKDVRPHHDGEYTCDVTHERGATKHNVQLTVAAPYEDPKWVIHYNCDVILFTLSASHGFPEPTVSWKSPIGTSITTMELDTNTYTYSVKSNLTLSLNSTQTVAVEMKLKALAQYFIKEVTLHPQTGCCVSNGAHKNRPCLLISFPTIPTVFLATFFGLLFATH</sequence>
<dbReference type="SUPFAM" id="SSF48726">
    <property type="entry name" value="Immunoglobulin"/>
    <property type="match status" value="1"/>
</dbReference>
<dbReference type="InterPro" id="IPR013106">
    <property type="entry name" value="Ig_V-set"/>
</dbReference>
<dbReference type="PROSITE" id="PS50835">
    <property type="entry name" value="IG_LIKE"/>
    <property type="match status" value="1"/>
</dbReference>
<reference evidence="10" key="3">
    <citation type="submission" date="2025-08" db="UniProtKB">
        <authorList>
            <consortium name="Ensembl"/>
        </authorList>
    </citation>
    <scope>IDENTIFICATION</scope>
</reference>
<evidence type="ECO:0000256" key="6">
    <source>
        <dbReference type="ARBA" id="ARBA00023319"/>
    </source>
</evidence>
<dbReference type="SMART" id="SM00409">
    <property type="entry name" value="IG"/>
    <property type="match status" value="1"/>
</dbReference>
<evidence type="ECO:0000256" key="1">
    <source>
        <dbReference type="ARBA" id="ARBA00004370"/>
    </source>
</evidence>
<dbReference type="Proteomes" id="UP000018467">
    <property type="component" value="Unassembled WGS sequence"/>
</dbReference>
<evidence type="ECO:0000313" key="10">
    <source>
        <dbReference type="Ensembl" id="ENSAMXP00000046719.1"/>
    </source>
</evidence>
<dbReference type="InterPro" id="IPR003599">
    <property type="entry name" value="Ig_sub"/>
</dbReference>